<feature type="region of interest" description="Disordered" evidence="1">
    <location>
        <begin position="70"/>
        <end position="122"/>
    </location>
</feature>
<dbReference type="PANTHER" id="PTHR35796">
    <property type="entry name" value="HYPOTHETICAL CYTOSOLIC PROTEIN"/>
    <property type="match status" value="1"/>
</dbReference>
<evidence type="ECO:0000313" key="2">
    <source>
        <dbReference type="EMBL" id="ETK81633.1"/>
    </source>
</evidence>
<name>W2GF03_PHYNI</name>
<proteinExistence type="predicted"/>
<dbReference type="EMBL" id="KI687410">
    <property type="protein sequence ID" value="ETK81633.1"/>
    <property type="molecule type" value="Genomic_DNA"/>
</dbReference>
<reference evidence="2" key="1">
    <citation type="submission" date="2013-11" db="EMBL/GenBank/DDBJ databases">
        <title>The Genome Sequence of Phytophthora parasitica CJ02B3.</title>
        <authorList>
            <consortium name="The Broad Institute Genomics Platform"/>
            <person name="Russ C."/>
            <person name="Tyler B."/>
            <person name="Panabieres F."/>
            <person name="Shan W."/>
            <person name="Tripathy S."/>
            <person name="Grunwald N."/>
            <person name="Machado M."/>
            <person name="Johnson C.S."/>
            <person name="Arredondo F."/>
            <person name="Hong C."/>
            <person name="Coffey M."/>
            <person name="Young S.K."/>
            <person name="Zeng Q."/>
            <person name="Gargeya S."/>
            <person name="Fitzgerald M."/>
            <person name="Abouelleil A."/>
            <person name="Alvarado L."/>
            <person name="Chapman S.B."/>
            <person name="Gainer-Dewar J."/>
            <person name="Goldberg J."/>
            <person name="Griggs A."/>
            <person name="Gujja S."/>
            <person name="Hansen M."/>
            <person name="Howarth C."/>
            <person name="Imamovic A."/>
            <person name="Ireland A."/>
            <person name="Larimer J."/>
            <person name="McCowan C."/>
            <person name="Murphy C."/>
            <person name="Pearson M."/>
            <person name="Poon T.W."/>
            <person name="Priest M."/>
            <person name="Roberts A."/>
            <person name="Saif S."/>
            <person name="Shea T."/>
            <person name="Sykes S."/>
            <person name="Wortman J."/>
            <person name="Nusbaum C."/>
            <person name="Birren B."/>
        </authorList>
    </citation>
    <scope>NUCLEOTIDE SEQUENCE [LARGE SCALE GENOMIC DNA]</scope>
    <source>
        <strain evidence="2">CJ02B3</strain>
    </source>
</reference>
<feature type="compositionally biased region" description="Polar residues" evidence="1">
    <location>
        <begin position="1"/>
        <end position="24"/>
    </location>
</feature>
<dbReference type="Proteomes" id="UP000053236">
    <property type="component" value="Unassembled WGS sequence"/>
</dbReference>
<feature type="compositionally biased region" description="Basic and acidic residues" evidence="1">
    <location>
        <begin position="95"/>
        <end position="110"/>
    </location>
</feature>
<gene>
    <name evidence="2" type="ORF">L915_12878</name>
</gene>
<dbReference type="AlphaFoldDB" id="W2GF03"/>
<accession>W2GF03</accession>
<feature type="compositionally biased region" description="Basic and acidic residues" evidence="1">
    <location>
        <begin position="74"/>
        <end position="86"/>
    </location>
</feature>
<organism evidence="2">
    <name type="scientific">Phytophthora nicotianae</name>
    <name type="common">Potato buckeye rot agent</name>
    <name type="synonym">Phytophthora parasitica</name>
    <dbReference type="NCBI Taxonomy" id="4792"/>
    <lineage>
        <taxon>Eukaryota</taxon>
        <taxon>Sar</taxon>
        <taxon>Stramenopiles</taxon>
        <taxon>Oomycota</taxon>
        <taxon>Peronosporomycetes</taxon>
        <taxon>Peronosporales</taxon>
        <taxon>Peronosporaceae</taxon>
        <taxon>Phytophthora</taxon>
    </lineage>
</organism>
<feature type="non-terminal residue" evidence="2">
    <location>
        <position position="1"/>
    </location>
</feature>
<dbReference type="PANTHER" id="PTHR35796:SF3">
    <property type="entry name" value="BHLH DOMAIN-CONTAINING PROTEIN"/>
    <property type="match status" value="1"/>
</dbReference>
<protein>
    <submittedName>
        <fullName evidence="2">Uncharacterized protein</fullName>
    </submittedName>
</protein>
<feature type="region of interest" description="Disordered" evidence="1">
    <location>
        <begin position="1"/>
        <end position="29"/>
    </location>
</feature>
<sequence length="122" mass="13742">LDRIGQSSLPHFSSCPSQQSTTDPSHAAPCETFKMHSKILAVLGLCVAASILQAADARGSASAAPRRLLGSYKDYGHHPRKHDHDHDRKKHHRHDKDYYRRRLEDKENKAAESSSYGKYDYA</sequence>
<evidence type="ECO:0000256" key="1">
    <source>
        <dbReference type="SAM" id="MobiDB-lite"/>
    </source>
</evidence>